<accession>A0A9Q0FPA2</accession>
<evidence type="ECO:0000313" key="2">
    <source>
        <dbReference type="Proteomes" id="UP001141552"/>
    </source>
</evidence>
<dbReference type="OrthoDB" id="1734574at2759"/>
<organism evidence="1 2">
    <name type="scientific">Turnera subulata</name>
    <dbReference type="NCBI Taxonomy" id="218843"/>
    <lineage>
        <taxon>Eukaryota</taxon>
        <taxon>Viridiplantae</taxon>
        <taxon>Streptophyta</taxon>
        <taxon>Embryophyta</taxon>
        <taxon>Tracheophyta</taxon>
        <taxon>Spermatophyta</taxon>
        <taxon>Magnoliopsida</taxon>
        <taxon>eudicotyledons</taxon>
        <taxon>Gunneridae</taxon>
        <taxon>Pentapetalae</taxon>
        <taxon>rosids</taxon>
        <taxon>fabids</taxon>
        <taxon>Malpighiales</taxon>
        <taxon>Passifloraceae</taxon>
        <taxon>Turnera</taxon>
    </lineage>
</organism>
<dbReference type="AlphaFoldDB" id="A0A9Q0FPA2"/>
<gene>
    <name evidence="1" type="ORF">Tsubulata_041340</name>
</gene>
<proteinExistence type="predicted"/>
<name>A0A9Q0FPA2_9ROSI</name>
<sequence length="134" mass="15291">MQILKVLLLPTSRHHLAGSCRYQQREKTTKRKQQLTMALGPNNVLGIERSFRPLSPKMGNMFSKKVAPIKPSWRAIPVRGREQDSKRAYLCSLLLHQARKFKDNCRMKCIGDHPFVAACSSDLRIHRGPQALLS</sequence>
<evidence type="ECO:0000313" key="1">
    <source>
        <dbReference type="EMBL" id="KAJ4834112.1"/>
    </source>
</evidence>
<comment type="caution">
    <text evidence="1">The sequence shown here is derived from an EMBL/GenBank/DDBJ whole genome shotgun (WGS) entry which is preliminary data.</text>
</comment>
<reference evidence="1" key="2">
    <citation type="journal article" date="2023" name="Plants (Basel)">
        <title>Annotation of the Turnera subulata (Passifloraceae) Draft Genome Reveals the S-Locus Evolved after the Divergence of Turneroideae from Passifloroideae in a Stepwise Manner.</title>
        <authorList>
            <person name="Henning P.M."/>
            <person name="Roalson E.H."/>
            <person name="Mir W."/>
            <person name="McCubbin A.G."/>
            <person name="Shore J.S."/>
        </authorList>
    </citation>
    <scope>NUCLEOTIDE SEQUENCE</scope>
    <source>
        <strain evidence="1">F60SS</strain>
    </source>
</reference>
<protein>
    <submittedName>
        <fullName evidence="1">Uncharacterized protein</fullName>
    </submittedName>
</protein>
<keyword evidence="2" id="KW-1185">Reference proteome</keyword>
<dbReference type="Proteomes" id="UP001141552">
    <property type="component" value="Unassembled WGS sequence"/>
</dbReference>
<feature type="non-terminal residue" evidence="1">
    <location>
        <position position="134"/>
    </location>
</feature>
<dbReference type="EMBL" id="JAKUCV010004779">
    <property type="protein sequence ID" value="KAJ4834112.1"/>
    <property type="molecule type" value="Genomic_DNA"/>
</dbReference>
<reference evidence="1" key="1">
    <citation type="submission" date="2022-02" db="EMBL/GenBank/DDBJ databases">
        <authorList>
            <person name="Henning P.M."/>
            <person name="McCubbin A.G."/>
            <person name="Shore J.S."/>
        </authorList>
    </citation>
    <scope>NUCLEOTIDE SEQUENCE</scope>
    <source>
        <strain evidence="1">F60SS</strain>
        <tissue evidence="1">Leaves</tissue>
    </source>
</reference>